<feature type="transmembrane region" description="Helical" evidence="5">
    <location>
        <begin position="309"/>
        <end position="331"/>
    </location>
</feature>
<feature type="transmembrane region" description="Helical" evidence="5">
    <location>
        <begin position="362"/>
        <end position="392"/>
    </location>
</feature>
<evidence type="ECO:0000256" key="5">
    <source>
        <dbReference type="SAM" id="Phobius"/>
    </source>
</evidence>
<keyword evidence="8" id="KW-1185">Reference proteome</keyword>
<reference evidence="7 8" key="1">
    <citation type="submission" date="2018-11" db="EMBL/GenBank/DDBJ databases">
        <title>Microbial catabolism of amino acid.</title>
        <authorList>
            <person name="Hibi M."/>
            <person name="Ogawa J."/>
        </authorList>
    </citation>
    <scope>NUCLEOTIDE SEQUENCE [LARGE SCALE GENOMIC DNA]</scope>
    <source>
        <strain evidence="7 8">C31-06</strain>
    </source>
</reference>
<feature type="transmembrane region" description="Helical" evidence="5">
    <location>
        <begin position="151"/>
        <end position="171"/>
    </location>
</feature>
<feature type="transmembrane region" description="Helical" evidence="5">
    <location>
        <begin position="435"/>
        <end position="453"/>
    </location>
</feature>
<sequence>MVVSVGAQDQGTGSRDHGVPIPAPAPARLLLLGVPKLGRRWPGVVRAGVAVGLPALAGVALGHSAVAATATLGAFAVVYGEGRAYRVRWRVVSIAAAVMVLLAGVGAAVGGLVHDATAAGGSALWGMALVLAMTVVVAVCAFVVDGLRLGAPGAFLPLLTVEISSALPALGVSVAEVMAWAAAGAVSALLVSMSGRIVRPRTPERAAVATAVAAVDTALSDPSSPGSRRDAVRSLHAAWQCLHDAALVGRDHPLTRTLLAAHLRCAATVDGVDADHASDDDDLRPQVPLPRPSIRYRLRRASHLRGRSWTIVARLLVACPAAGLLALGFGVGRPDWAVITAAMILHQGPDRVLGTYRGMHRFFGTVLGLVVLAVLSSFDLPAAVLVLVVAGLMAGIEAFLVRNYGLAMVFITPLALVLGSRGTHVDLMTVSRDRLVETVLGVAVALVVLWTVLPGSYRRILSDADGQVAATIGRLGDAREPGAVAELRRDLEFDLHASTTAAITAAHTDPAWTRDRWPEHHHLHELGYRILTRHFGPRL</sequence>
<organism evidence="7 8">
    <name type="scientific">Rhodococcus wratislaviensis</name>
    <name type="common">Tsukamurella wratislaviensis</name>
    <dbReference type="NCBI Taxonomy" id="44752"/>
    <lineage>
        <taxon>Bacteria</taxon>
        <taxon>Bacillati</taxon>
        <taxon>Actinomycetota</taxon>
        <taxon>Actinomycetes</taxon>
        <taxon>Mycobacteriales</taxon>
        <taxon>Nocardiaceae</taxon>
        <taxon>Rhodococcus</taxon>
    </lineage>
</organism>
<keyword evidence="3 5" id="KW-1133">Transmembrane helix</keyword>
<dbReference type="EMBL" id="BHYM01000009">
    <property type="protein sequence ID" value="GCE37462.1"/>
    <property type="molecule type" value="Genomic_DNA"/>
</dbReference>
<feature type="transmembrane region" description="Helical" evidence="5">
    <location>
        <begin position="177"/>
        <end position="195"/>
    </location>
</feature>
<evidence type="ECO:0000313" key="8">
    <source>
        <dbReference type="Proteomes" id="UP000287519"/>
    </source>
</evidence>
<feature type="domain" description="Integral membrane bound transporter" evidence="6">
    <location>
        <begin position="322"/>
        <end position="448"/>
    </location>
</feature>
<feature type="transmembrane region" description="Helical" evidence="5">
    <location>
        <begin position="124"/>
        <end position="144"/>
    </location>
</feature>
<proteinExistence type="predicted"/>
<name>A0A402C1M5_RHOWR</name>
<dbReference type="Proteomes" id="UP000287519">
    <property type="component" value="Unassembled WGS sequence"/>
</dbReference>
<evidence type="ECO:0000256" key="1">
    <source>
        <dbReference type="ARBA" id="ARBA00004141"/>
    </source>
</evidence>
<comment type="subcellular location">
    <subcellularLocation>
        <location evidence="1">Membrane</location>
        <topology evidence="1">Multi-pass membrane protein</topology>
    </subcellularLocation>
</comment>
<evidence type="ECO:0000259" key="6">
    <source>
        <dbReference type="Pfam" id="PF13515"/>
    </source>
</evidence>
<dbReference type="Pfam" id="PF13515">
    <property type="entry name" value="FUSC_2"/>
    <property type="match status" value="1"/>
</dbReference>
<evidence type="ECO:0000256" key="3">
    <source>
        <dbReference type="ARBA" id="ARBA00022989"/>
    </source>
</evidence>
<feature type="transmembrane region" description="Helical" evidence="5">
    <location>
        <begin position="91"/>
        <end position="112"/>
    </location>
</feature>
<dbReference type="InterPro" id="IPR049453">
    <property type="entry name" value="Memb_transporter_dom"/>
</dbReference>
<gene>
    <name evidence="7" type="ORF">Rhow_008627</name>
</gene>
<keyword evidence="4 5" id="KW-0472">Membrane</keyword>
<dbReference type="GO" id="GO:0016020">
    <property type="term" value="C:membrane"/>
    <property type="evidence" value="ECO:0007669"/>
    <property type="project" value="UniProtKB-SubCell"/>
</dbReference>
<accession>A0A402C1M5</accession>
<feature type="transmembrane region" description="Helical" evidence="5">
    <location>
        <begin position="404"/>
        <end position="423"/>
    </location>
</feature>
<feature type="transmembrane region" description="Helical" evidence="5">
    <location>
        <begin position="55"/>
        <end position="79"/>
    </location>
</feature>
<protein>
    <recommendedName>
        <fullName evidence="6">Integral membrane bound transporter domain-containing protein</fullName>
    </recommendedName>
</protein>
<evidence type="ECO:0000313" key="7">
    <source>
        <dbReference type="EMBL" id="GCE37462.1"/>
    </source>
</evidence>
<evidence type="ECO:0000256" key="2">
    <source>
        <dbReference type="ARBA" id="ARBA00022692"/>
    </source>
</evidence>
<comment type="caution">
    <text evidence="7">The sequence shown here is derived from an EMBL/GenBank/DDBJ whole genome shotgun (WGS) entry which is preliminary data.</text>
</comment>
<evidence type="ECO:0000256" key="4">
    <source>
        <dbReference type="ARBA" id="ARBA00023136"/>
    </source>
</evidence>
<keyword evidence="2 5" id="KW-0812">Transmembrane</keyword>
<dbReference type="AlphaFoldDB" id="A0A402C1M5"/>